<dbReference type="InterPro" id="IPR036597">
    <property type="entry name" value="Fido-like_dom_sf"/>
</dbReference>
<feature type="binding site" evidence="2">
    <location>
        <begin position="178"/>
        <end position="179"/>
    </location>
    <ligand>
        <name>ATP</name>
        <dbReference type="ChEBI" id="CHEBI:30616"/>
    </ligand>
</feature>
<dbReference type="InterPro" id="IPR025758">
    <property type="entry name" value="Fic/DOC_N"/>
</dbReference>
<gene>
    <name evidence="4" type="ORF">FHX47_002102</name>
</gene>
<accession>A0A7W5Y0J9</accession>
<proteinExistence type="predicted"/>
<dbReference type="Gene3D" id="1.10.10.10">
    <property type="entry name" value="Winged helix-like DNA-binding domain superfamily/Winged helix DNA-binding domain"/>
    <property type="match status" value="1"/>
</dbReference>
<dbReference type="GO" id="GO:0005524">
    <property type="term" value="F:ATP binding"/>
    <property type="evidence" value="ECO:0007669"/>
    <property type="project" value="UniProtKB-KW"/>
</dbReference>
<dbReference type="InterPro" id="IPR048770">
    <property type="entry name" value="SoFic-like_C"/>
</dbReference>
<name>A0A7W5Y0J9_9MICC</name>
<dbReference type="SUPFAM" id="SSF46785">
    <property type="entry name" value="Winged helix' DNA-binding domain"/>
    <property type="match status" value="1"/>
</dbReference>
<evidence type="ECO:0000256" key="1">
    <source>
        <dbReference type="PIRSR" id="PIRSR640198-1"/>
    </source>
</evidence>
<dbReference type="PANTHER" id="PTHR13504:SF35">
    <property type="entry name" value="PROTEIN ADENYLYLTRANSFERASE SOFIC"/>
    <property type="match status" value="1"/>
</dbReference>
<evidence type="ECO:0000313" key="4">
    <source>
        <dbReference type="EMBL" id="MBB3668466.1"/>
    </source>
</evidence>
<feature type="binding site" evidence="2">
    <location>
        <begin position="140"/>
        <end position="147"/>
    </location>
    <ligand>
        <name>ATP</name>
        <dbReference type="ChEBI" id="CHEBI:30616"/>
    </ligand>
</feature>
<dbReference type="InterPro" id="IPR036388">
    <property type="entry name" value="WH-like_DNA-bd_sf"/>
</dbReference>
<comment type="caution">
    <text evidence="4">The sequence shown here is derived from an EMBL/GenBank/DDBJ whole genome shotgun (WGS) entry which is preliminary data.</text>
</comment>
<keyword evidence="2" id="KW-0547">Nucleotide-binding</keyword>
<dbReference type="SUPFAM" id="SSF140931">
    <property type="entry name" value="Fic-like"/>
    <property type="match status" value="1"/>
</dbReference>
<keyword evidence="2" id="KW-0067">ATP-binding</keyword>
<protein>
    <submittedName>
        <fullName evidence="4">Fic family protein</fullName>
    </submittedName>
</protein>
<dbReference type="InterPro" id="IPR040198">
    <property type="entry name" value="Fido_containing"/>
</dbReference>
<feature type="active site" evidence="1">
    <location>
        <position position="136"/>
    </location>
</feature>
<dbReference type="Pfam" id="PF21248">
    <property type="entry name" value="SoFic-like_C"/>
    <property type="match status" value="1"/>
</dbReference>
<keyword evidence="5" id="KW-1185">Reference proteome</keyword>
<evidence type="ECO:0000256" key="2">
    <source>
        <dbReference type="PIRSR" id="PIRSR640198-2"/>
    </source>
</evidence>
<dbReference type="InterPro" id="IPR003812">
    <property type="entry name" value="Fido"/>
</dbReference>
<dbReference type="AlphaFoldDB" id="A0A7W5Y0J9"/>
<evidence type="ECO:0000313" key="5">
    <source>
        <dbReference type="Proteomes" id="UP000547528"/>
    </source>
</evidence>
<dbReference type="EMBL" id="JACIBT010000021">
    <property type="protein sequence ID" value="MBB3668466.1"/>
    <property type="molecule type" value="Genomic_DNA"/>
</dbReference>
<dbReference type="Gene3D" id="1.10.3290.10">
    <property type="entry name" value="Fido-like domain"/>
    <property type="match status" value="1"/>
</dbReference>
<reference evidence="4 5" key="1">
    <citation type="submission" date="2020-08" db="EMBL/GenBank/DDBJ databases">
        <title>Sequencing the genomes of 1000 actinobacteria strains.</title>
        <authorList>
            <person name="Klenk H.-P."/>
        </authorList>
    </citation>
    <scope>NUCLEOTIDE SEQUENCE [LARGE SCALE GENOMIC DNA]</scope>
    <source>
        <strain evidence="4 5">DSM 28238</strain>
    </source>
</reference>
<organism evidence="4 5">
    <name type="scientific">Garicola koreensis</name>
    <dbReference type="NCBI Taxonomy" id="1262554"/>
    <lineage>
        <taxon>Bacteria</taxon>
        <taxon>Bacillati</taxon>
        <taxon>Actinomycetota</taxon>
        <taxon>Actinomycetes</taxon>
        <taxon>Micrococcales</taxon>
        <taxon>Micrococcaceae</taxon>
        <taxon>Garicola</taxon>
    </lineage>
</organism>
<evidence type="ECO:0000259" key="3">
    <source>
        <dbReference type="PROSITE" id="PS51459"/>
    </source>
</evidence>
<dbReference type="Pfam" id="PF02661">
    <property type="entry name" value="Fic"/>
    <property type="match status" value="1"/>
</dbReference>
<dbReference type="PROSITE" id="PS51459">
    <property type="entry name" value="FIDO"/>
    <property type="match status" value="1"/>
</dbReference>
<sequence length="301" mass="33630">MEAQASSEIENVVTTTDELFRHMDNDEGASPDVKEALRYRQGLFAGLDMARERGTLTRVTVETICTQLAGRSMTLRRGRGTIIANPRTRQAVYTPPEGYDILDQKMSAWENYVNAPGAHDPLIRMALSHYQFEAIHPFDDGNGRTGRIINILQLINDGLLTSPALYLSRYLISTKTDYYRLLREVTSEANFTDWIVYMLEGVRATAESTLRLIDRLQQLQAEVRTAMDSALPGGGPVALTEVLMSQPYTRIRHVAQGCGVTRQTASRWLSALADAGLLERAEAGREVLFLNQAYMRTLAEA</sequence>
<feature type="domain" description="Fido" evidence="3">
    <location>
        <begin position="56"/>
        <end position="200"/>
    </location>
</feature>
<dbReference type="PANTHER" id="PTHR13504">
    <property type="entry name" value="FIDO DOMAIN-CONTAINING PROTEIN DDB_G0283145"/>
    <property type="match status" value="1"/>
</dbReference>
<dbReference type="Proteomes" id="UP000547528">
    <property type="component" value="Unassembled WGS sequence"/>
</dbReference>
<dbReference type="InterPro" id="IPR036390">
    <property type="entry name" value="WH_DNA-bd_sf"/>
</dbReference>
<dbReference type="Pfam" id="PF13784">
    <property type="entry name" value="Fic_N"/>
    <property type="match status" value="1"/>
</dbReference>